<feature type="region of interest" description="Disordered" evidence="1">
    <location>
        <begin position="1"/>
        <end position="24"/>
    </location>
</feature>
<accession>A0A0N1HFW2</accession>
<dbReference type="InterPro" id="IPR011032">
    <property type="entry name" value="GroES-like_sf"/>
</dbReference>
<evidence type="ECO:0000256" key="1">
    <source>
        <dbReference type="SAM" id="MobiDB-lite"/>
    </source>
</evidence>
<protein>
    <submittedName>
        <fullName evidence="2">Uncharacterized protein</fullName>
    </submittedName>
</protein>
<reference evidence="2 3" key="1">
    <citation type="submission" date="2015-06" db="EMBL/GenBank/DDBJ databases">
        <title>Draft genome of the ant-associated black yeast Phialophora attae CBS 131958.</title>
        <authorList>
            <person name="Moreno L.F."/>
            <person name="Stielow B.J."/>
            <person name="de Hoog S."/>
            <person name="Vicente V.A."/>
            <person name="Weiss V.A."/>
            <person name="de Vries M."/>
            <person name="Cruz L.M."/>
            <person name="Souza E.M."/>
        </authorList>
    </citation>
    <scope>NUCLEOTIDE SEQUENCE [LARGE SCALE GENOMIC DNA]</scope>
    <source>
        <strain evidence="2 3">CBS 131958</strain>
    </source>
</reference>
<sequence length="312" mass="33162">MRAIQSTTWGTPPTFTPSAPDLPPPTSSQIRLKVLASGLHRLVRAQALGNHYSAKSAGLPYTPGQRRRRLDESTGKRYYFVSIATGGGFAEYVNVAKATLVELSEGADAVQVAGLVNPGMGGWMALTRRTKGVVGEGGKKGWTVVILGVTSQSGKVAVHFARQLGAGRVIGVARGHMDGLGLDEQIVLDGKEPAKTEWSKMGDQVDVILDYLYGDAAIACLNALESKVPTQFVQIGSMAGNDASWPAAVFRSKDITIRGSGPGAWAMQEFGAEAGGLVRAVEGLEKQALTVRKLEEVDQAWGNEKERTVFVP</sequence>
<evidence type="ECO:0000313" key="2">
    <source>
        <dbReference type="EMBL" id="KPI44820.1"/>
    </source>
</evidence>
<keyword evidence="3" id="KW-1185">Reference proteome</keyword>
<comment type="caution">
    <text evidence="2">The sequence shown here is derived from an EMBL/GenBank/DDBJ whole genome shotgun (WGS) entry which is preliminary data.</text>
</comment>
<dbReference type="GO" id="GO:0016491">
    <property type="term" value="F:oxidoreductase activity"/>
    <property type="evidence" value="ECO:0007669"/>
    <property type="project" value="TreeGrafter"/>
</dbReference>
<gene>
    <name evidence="2" type="ORF">AB675_2461</name>
</gene>
<dbReference type="OrthoDB" id="809632at2759"/>
<dbReference type="AlphaFoldDB" id="A0A0N1HFW2"/>
<dbReference type="SUPFAM" id="SSF50129">
    <property type="entry name" value="GroES-like"/>
    <property type="match status" value="1"/>
</dbReference>
<dbReference type="Proteomes" id="UP000038010">
    <property type="component" value="Unassembled WGS sequence"/>
</dbReference>
<proteinExistence type="predicted"/>
<dbReference type="PANTHER" id="PTHR43677:SF11">
    <property type="entry name" value="ZINC-CONTAINING ALCOHOL DEHYDROGENASE"/>
    <property type="match status" value="1"/>
</dbReference>
<dbReference type="Gene3D" id="3.90.180.10">
    <property type="entry name" value="Medium-chain alcohol dehydrogenases, catalytic domain"/>
    <property type="match status" value="1"/>
</dbReference>
<dbReference type="STRING" id="1664694.A0A0N1HFW2"/>
<name>A0A0N1HFW2_9EURO</name>
<dbReference type="VEuPathDB" id="FungiDB:AB675_2461"/>
<dbReference type="PANTHER" id="PTHR43677">
    <property type="entry name" value="SHORT-CHAIN DEHYDROGENASE/REDUCTASE"/>
    <property type="match status" value="1"/>
</dbReference>
<dbReference type="Gene3D" id="3.40.50.720">
    <property type="entry name" value="NAD(P)-binding Rossmann-like Domain"/>
    <property type="match status" value="1"/>
</dbReference>
<dbReference type="InterPro" id="IPR051397">
    <property type="entry name" value="Zn-ADH-like_protein"/>
</dbReference>
<dbReference type="RefSeq" id="XP_018004783.1">
    <property type="nucleotide sequence ID" value="XM_018142434.1"/>
</dbReference>
<evidence type="ECO:0000313" key="3">
    <source>
        <dbReference type="Proteomes" id="UP000038010"/>
    </source>
</evidence>
<dbReference type="SUPFAM" id="SSF51735">
    <property type="entry name" value="NAD(P)-binding Rossmann-fold domains"/>
    <property type="match status" value="1"/>
</dbReference>
<feature type="compositionally biased region" description="Polar residues" evidence="1">
    <location>
        <begin position="1"/>
        <end position="17"/>
    </location>
</feature>
<dbReference type="EMBL" id="LFJN01000002">
    <property type="protein sequence ID" value="KPI44820.1"/>
    <property type="molecule type" value="Genomic_DNA"/>
</dbReference>
<dbReference type="InterPro" id="IPR036291">
    <property type="entry name" value="NAD(P)-bd_dom_sf"/>
</dbReference>
<dbReference type="GeneID" id="28734314"/>
<organism evidence="2 3">
    <name type="scientific">Cyphellophora attinorum</name>
    <dbReference type="NCBI Taxonomy" id="1664694"/>
    <lineage>
        <taxon>Eukaryota</taxon>
        <taxon>Fungi</taxon>
        <taxon>Dikarya</taxon>
        <taxon>Ascomycota</taxon>
        <taxon>Pezizomycotina</taxon>
        <taxon>Eurotiomycetes</taxon>
        <taxon>Chaetothyriomycetidae</taxon>
        <taxon>Chaetothyriales</taxon>
        <taxon>Cyphellophoraceae</taxon>
        <taxon>Cyphellophora</taxon>
    </lineage>
</organism>